<dbReference type="SUPFAM" id="SSF46938">
    <property type="entry name" value="CRAL/TRIO N-terminal domain"/>
    <property type="match status" value="1"/>
</dbReference>
<accession>A0A226EHR4</accession>
<feature type="signal peptide" evidence="1">
    <location>
        <begin position="1"/>
        <end position="23"/>
    </location>
</feature>
<name>A0A226EHR4_FOLCA</name>
<reference evidence="3 4" key="1">
    <citation type="submission" date="2015-12" db="EMBL/GenBank/DDBJ databases">
        <title>The genome of Folsomia candida.</title>
        <authorList>
            <person name="Faddeeva A."/>
            <person name="Derks M.F."/>
            <person name="Anvar Y."/>
            <person name="Smit S."/>
            <person name="Van Straalen N."/>
            <person name="Roelofs D."/>
        </authorList>
    </citation>
    <scope>NUCLEOTIDE SEQUENCE [LARGE SCALE GENOMIC DNA]</scope>
    <source>
        <strain evidence="3 4">VU population</strain>
        <tissue evidence="3">Whole body</tissue>
    </source>
</reference>
<dbReference type="Proteomes" id="UP000198287">
    <property type="component" value="Unassembled WGS sequence"/>
</dbReference>
<dbReference type="OrthoDB" id="4788989at2759"/>
<gene>
    <name evidence="3" type="ORF">Fcan01_06880</name>
</gene>
<feature type="chain" id="PRO_5012126890" description="CRAL-TRIO domain-containing protein" evidence="1">
    <location>
        <begin position="24"/>
        <end position="297"/>
    </location>
</feature>
<dbReference type="SUPFAM" id="SSF52087">
    <property type="entry name" value="CRAL/TRIO domain"/>
    <property type="match status" value="1"/>
</dbReference>
<dbReference type="InterPro" id="IPR036865">
    <property type="entry name" value="CRAL-TRIO_dom_sf"/>
</dbReference>
<dbReference type="SMART" id="SM01100">
    <property type="entry name" value="CRAL_TRIO_N"/>
    <property type="match status" value="1"/>
</dbReference>
<dbReference type="PANTHER" id="PTHR23324:SF83">
    <property type="entry name" value="SEC14-LIKE PROTEIN 2"/>
    <property type="match status" value="1"/>
</dbReference>
<organism evidence="3 4">
    <name type="scientific">Folsomia candida</name>
    <name type="common">Springtail</name>
    <dbReference type="NCBI Taxonomy" id="158441"/>
    <lineage>
        <taxon>Eukaryota</taxon>
        <taxon>Metazoa</taxon>
        <taxon>Ecdysozoa</taxon>
        <taxon>Arthropoda</taxon>
        <taxon>Hexapoda</taxon>
        <taxon>Collembola</taxon>
        <taxon>Entomobryomorpha</taxon>
        <taxon>Isotomoidea</taxon>
        <taxon>Isotomidae</taxon>
        <taxon>Proisotominae</taxon>
        <taxon>Folsomia</taxon>
    </lineage>
</organism>
<dbReference type="Gene3D" id="3.40.525.10">
    <property type="entry name" value="CRAL-TRIO lipid binding domain"/>
    <property type="match status" value="1"/>
</dbReference>
<feature type="domain" description="CRAL-TRIO" evidence="2">
    <location>
        <begin position="99"/>
        <end position="273"/>
    </location>
</feature>
<dbReference type="OMA" id="YTIERYV"/>
<evidence type="ECO:0000313" key="3">
    <source>
        <dbReference type="EMBL" id="OXA56870.1"/>
    </source>
</evidence>
<comment type="caution">
    <text evidence="3">The sequence shown here is derived from an EMBL/GenBank/DDBJ whole genome shotgun (WGS) entry which is preliminary data.</text>
</comment>
<dbReference type="Pfam" id="PF00650">
    <property type="entry name" value="CRAL_TRIO"/>
    <property type="match status" value="1"/>
</dbReference>
<keyword evidence="1" id="KW-0732">Signal</keyword>
<keyword evidence="4" id="KW-1185">Reference proteome</keyword>
<dbReference type="PANTHER" id="PTHR23324">
    <property type="entry name" value="SEC14 RELATED PROTEIN"/>
    <property type="match status" value="1"/>
</dbReference>
<dbReference type="AlphaFoldDB" id="A0A226EHR4"/>
<proteinExistence type="predicted"/>
<evidence type="ECO:0000313" key="4">
    <source>
        <dbReference type="Proteomes" id="UP000198287"/>
    </source>
</evidence>
<dbReference type="GO" id="GO:0005737">
    <property type="term" value="C:cytoplasm"/>
    <property type="evidence" value="ECO:0007669"/>
    <property type="project" value="TreeGrafter"/>
</dbReference>
<dbReference type="PROSITE" id="PS50191">
    <property type="entry name" value="CRAL_TRIO"/>
    <property type="match status" value="1"/>
</dbReference>
<dbReference type="InterPro" id="IPR051064">
    <property type="entry name" value="SEC14/CRAL-TRIO_domain"/>
</dbReference>
<dbReference type="InterPro" id="IPR036273">
    <property type="entry name" value="CRAL/TRIO_N_dom_sf"/>
</dbReference>
<dbReference type="EMBL" id="LNIX01000003">
    <property type="protein sequence ID" value="OXA56870.1"/>
    <property type="molecule type" value="Genomic_DNA"/>
</dbReference>
<dbReference type="CDD" id="cd00170">
    <property type="entry name" value="SEC14"/>
    <property type="match status" value="1"/>
</dbReference>
<evidence type="ECO:0000256" key="1">
    <source>
        <dbReference type="SAM" id="SignalP"/>
    </source>
</evidence>
<dbReference type="InterPro" id="IPR001251">
    <property type="entry name" value="CRAL-TRIO_dom"/>
</dbReference>
<dbReference type="InterPro" id="IPR011074">
    <property type="entry name" value="CRAL/TRIO_N_dom"/>
</dbReference>
<dbReference type="SMART" id="SM00516">
    <property type="entry name" value="SEC14"/>
    <property type="match status" value="1"/>
</dbReference>
<evidence type="ECO:0000259" key="2">
    <source>
        <dbReference type="PROSITE" id="PS50191"/>
    </source>
</evidence>
<protein>
    <recommendedName>
        <fullName evidence="2">CRAL-TRIO domain-containing protein</fullName>
    </recommendedName>
</protein>
<sequence length="297" mass="34665">MNLNSALFSSVLTLLCLCNLSDQASLKDDLTLTYKQKRILDKFRSVVISRLPHEYMKKDIYLVRWLRARNFNIPAAELMLINNLKWREENNIDTILEEDWSDFEREFPIDIQGCDKEGRPVISIPVGDWDIRKAVLAGKQQRAMRFFDKLYEEITTYIRVSQDKGENITQFDVIFEMSNYNLIIQGCAMCIPVYGHFLRVYDYYFPGTSHSNILVNVPNIFLALWELLEPFRSTQDQFHLYGKNTMEWQAALLKFIDKAHLTKQFGGVKNEPFTLDELKSDGGHFQCPKYAAHHSAL</sequence>